<sequence length="134" mass="14943">MPDPWPSAVLNMVGQVSCMFSTTSPLNNERFKVMARAYTRRAMMTGSHASSRFVFPMSITSMHVSTGCSGPKNSWLECLTARKQFKVVRRIIPLMKSLLLTTLSSQRPTDVGARVLFFPGVIGVQHHDLHFDGI</sequence>
<proteinExistence type="predicted"/>
<dbReference type="EMBL" id="JH658657">
    <property type="protein sequence ID" value="EXK76980.1"/>
    <property type="molecule type" value="Genomic_DNA"/>
</dbReference>
<protein>
    <submittedName>
        <fullName evidence="1">Uncharacterized protein</fullName>
    </submittedName>
</protein>
<evidence type="ECO:0000313" key="1">
    <source>
        <dbReference type="EMBL" id="EXK76980.1"/>
    </source>
</evidence>
<keyword evidence="2" id="KW-1185">Reference proteome</keyword>
<dbReference type="AlphaFoldDB" id="X0B4B6"/>
<gene>
    <name evidence="1" type="ORF">FOQG_18290</name>
</gene>
<accession>X0B4B6</accession>
<name>X0B4B6_FUSOX</name>
<reference evidence="1 2" key="1">
    <citation type="submission" date="2011-11" db="EMBL/GenBank/DDBJ databases">
        <title>The Genome Sequence of Fusarium oxysporum PHW815.</title>
        <authorList>
            <consortium name="The Broad Institute Genome Sequencing Platform"/>
            <person name="Ma L.-J."/>
            <person name="Gale L.R."/>
            <person name="Schwartz D.C."/>
            <person name="Zhou S."/>
            <person name="Corby-Kistler H."/>
            <person name="Young S.K."/>
            <person name="Zeng Q."/>
            <person name="Gargeya S."/>
            <person name="Fitzgerald M."/>
            <person name="Haas B."/>
            <person name="Abouelleil A."/>
            <person name="Alvarado L."/>
            <person name="Arachchi H.M."/>
            <person name="Berlin A."/>
            <person name="Brown A."/>
            <person name="Chapman S.B."/>
            <person name="Chen Z."/>
            <person name="Dunbar C."/>
            <person name="Freedman E."/>
            <person name="Gearin G."/>
            <person name="Goldberg J."/>
            <person name="Griggs A."/>
            <person name="Gujja S."/>
            <person name="Heiman D."/>
            <person name="Howarth C."/>
            <person name="Larson L."/>
            <person name="Lui A."/>
            <person name="MacDonald P.J.P."/>
            <person name="Montmayeur A."/>
            <person name="Murphy C."/>
            <person name="Neiman D."/>
            <person name="Pearson M."/>
            <person name="Priest M."/>
            <person name="Roberts A."/>
            <person name="Saif S."/>
            <person name="Shea T."/>
            <person name="Shenoy N."/>
            <person name="Sisk P."/>
            <person name="Stolte C."/>
            <person name="Sykes S."/>
            <person name="Wortman J."/>
            <person name="Nusbaum C."/>
            <person name="Birren B."/>
        </authorList>
    </citation>
    <scope>NUCLEOTIDE SEQUENCE [LARGE SCALE GENOMIC DNA]</scope>
    <source>
        <strain evidence="1 2">54005</strain>
    </source>
</reference>
<evidence type="ECO:0000313" key="2">
    <source>
        <dbReference type="Proteomes" id="UP000030663"/>
    </source>
</evidence>
<dbReference type="HOGENOM" id="CLU_1896324_0_0_1"/>
<organism evidence="1 2">
    <name type="scientific">Fusarium oxysporum f. sp. raphani 54005</name>
    <dbReference type="NCBI Taxonomy" id="1089458"/>
    <lineage>
        <taxon>Eukaryota</taxon>
        <taxon>Fungi</taxon>
        <taxon>Dikarya</taxon>
        <taxon>Ascomycota</taxon>
        <taxon>Pezizomycotina</taxon>
        <taxon>Sordariomycetes</taxon>
        <taxon>Hypocreomycetidae</taxon>
        <taxon>Hypocreales</taxon>
        <taxon>Nectriaceae</taxon>
        <taxon>Fusarium</taxon>
        <taxon>Fusarium oxysporum species complex</taxon>
    </lineage>
</organism>
<dbReference type="Proteomes" id="UP000030663">
    <property type="component" value="Unassembled WGS sequence"/>
</dbReference>